<comment type="similarity">
    <text evidence="1">Belongs to the acetyltransferase family.</text>
</comment>
<dbReference type="KEGG" id="mic:Mic7113_1173"/>
<dbReference type="PANTHER" id="PTHR10545">
    <property type="entry name" value="DIAMINE N-ACETYLTRANSFERASE"/>
    <property type="match status" value="1"/>
</dbReference>
<evidence type="ECO:0000313" key="5">
    <source>
        <dbReference type="EMBL" id="AFZ17064.1"/>
    </source>
</evidence>
<organism evidence="5 6">
    <name type="scientific">Allocoleopsis franciscana PCC 7113</name>
    <dbReference type="NCBI Taxonomy" id="1173027"/>
    <lineage>
        <taxon>Bacteria</taxon>
        <taxon>Bacillati</taxon>
        <taxon>Cyanobacteriota</taxon>
        <taxon>Cyanophyceae</taxon>
        <taxon>Coleofasciculales</taxon>
        <taxon>Coleofasciculaceae</taxon>
        <taxon>Allocoleopsis</taxon>
        <taxon>Allocoleopsis franciscana</taxon>
    </lineage>
</organism>
<name>K9WBE0_9CYAN</name>
<dbReference type="eggNOG" id="COG0456">
    <property type="taxonomic scope" value="Bacteria"/>
</dbReference>
<proteinExistence type="inferred from homology"/>
<dbReference type="InterPro" id="IPR016181">
    <property type="entry name" value="Acyl_CoA_acyltransferase"/>
</dbReference>
<dbReference type="InterPro" id="IPR051016">
    <property type="entry name" value="Diverse_Substrate_AcTransf"/>
</dbReference>
<dbReference type="HOGENOM" id="CLU_849440_0_0_3"/>
<gene>
    <name evidence="5" type="ORF">Mic7113_1173</name>
</gene>
<dbReference type="CDD" id="cd04301">
    <property type="entry name" value="NAT_SF"/>
    <property type="match status" value="2"/>
</dbReference>
<dbReference type="AlphaFoldDB" id="K9WBE0"/>
<dbReference type="FunFam" id="3.40.630.30:FF:000064">
    <property type="entry name" value="GNAT family acetyltransferase"/>
    <property type="match status" value="2"/>
</dbReference>
<accession>K9WBE0</accession>
<dbReference type="PANTHER" id="PTHR10545:SF29">
    <property type="entry name" value="GH14572P-RELATED"/>
    <property type="match status" value="1"/>
</dbReference>
<keyword evidence="6" id="KW-1185">Reference proteome</keyword>
<feature type="domain" description="N-acetyltransferase" evidence="4">
    <location>
        <begin position="4"/>
        <end position="157"/>
    </location>
</feature>
<dbReference type="Gene3D" id="3.40.630.30">
    <property type="match status" value="2"/>
</dbReference>
<dbReference type="Pfam" id="PF00583">
    <property type="entry name" value="Acetyltransf_1"/>
    <property type="match status" value="2"/>
</dbReference>
<evidence type="ECO:0000313" key="6">
    <source>
        <dbReference type="Proteomes" id="UP000010471"/>
    </source>
</evidence>
<evidence type="ECO:0000256" key="1">
    <source>
        <dbReference type="ARBA" id="ARBA00008694"/>
    </source>
</evidence>
<keyword evidence="2 5" id="KW-0808">Transferase</keyword>
<evidence type="ECO:0000256" key="3">
    <source>
        <dbReference type="ARBA" id="ARBA00023315"/>
    </source>
</evidence>
<sequence length="327" mass="36599">MGEFTIRAATPTDVPVLFELIQALAEYEKLSHAVTGNPEALKEHLFGAKPYLEAILAESAGKAVGFALFFPNYSTFLTKPGIYLEDLFVLPEFRRKGIGKAILQYLAQLAVERDCGRLEWSVLDWNEPAIAFYKRMGASILEANRICRLCDESLTQVANGASSLRLRPSVVEDIPIIFPLLQRKAEFDKKLDSFTGNPDTLKEHVFGQRTYIEAILAESEGQAVGFATFCHNYSTFLTQPGLYVDDLFVLPDYRRQGLGKAMLTYLAQLVRERNGGRLEWLVAVWNQPAIAFYEKIGASVLPDWRICRVTGDSLTQLASSTFPDKIS</sequence>
<dbReference type="EMBL" id="CP003630">
    <property type="protein sequence ID" value="AFZ17064.1"/>
    <property type="molecule type" value="Genomic_DNA"/>
</dbReference>
<dbReference type="STRING" id="1173027.Mic7113_1173"/>
<dbReference type="GO" id="GO:0008080">
    <property type="term" value="F:N-acetyltransferase activity"/>
    <property type="evidence" value="ECO:0007669"/>
    <property type="project" value="TreeGrafter"/>
</dbReference>
<feature type="domain" description="N-acetyltransferase" evidence="4">
    <location>
        <begin position="164"/>
        <end position="312"/>
    </location>
</feature>
<dbReference type="InterPro" id="IPR000182">
    <property type="entry name" value="GNAT_dom"/>
</dbReference>
<reference evidence="5 6" key="1">
    <citation type="submission" date="2012-06" db="EMBL/GenBank/DDBJ databases">
        <title>Finished chromosome of genome of Microcoleus sp. PCC 7113.</title>
        <authorList>
            <consortium name="US DOE Joint Genome Institute"/>
            <person name="Gugger M."/>
            <person name="Coursin T."/>
            <person name="Rippka R."/>
            <person name="Tandeau De Marsac N."/>
            <person name="Huntemann M."/>
            <person name="Wei C.-L."/>
            <person name="Han J."/>
            <person name="Detter J.C."/>
            <person name="Han C."/>
            <person name="Tapia R."/>
            <person name="Chen A."/>
            <person name="Kyrpides N."/>
            <person name="Mavromatis K."/>
            <person name="Markowitz V."/>
            <person name="Szeto E."/>
            <person name="Ivanova N."/>
            <person name="Pagani I."/>
            <person name="Pati A."/>
            <person name="Goodwin L."/>
            <person name="Nordberg H.P."/>
            <person name="Cantor M.N."/>
            <person name="Hua S.X."/>
            <person name="Woyke T."/>
            <person name="Kerfeld C.A."/>
        </authorList>
    </citation>
    <scope>NUCLEOTIDE SEQUENCE [LARGE SCALE GENOMIC DNA]</scope>
    <source>
        <strain evidence="5 6">PCC 7113</strain>
    </source>
</reference>
<evidence type="ECO:0000259" key="4">
    <source>
        <dbReference type="PROSITE" id="PS51186"/>
    </source>
</evidence>
<evidence type="ECO:0000256" key="2">
    <source>
        <dbReference type="ARBA" id="ARBA00022679"/>
    </source>
</evidence>
<protein>
    <submittedName>
        <fullName evidence="5">Acetyltransferase</fullName>
    </submittedName>
</protein>
<dbReference type="PATRIC" id="fig|1173027.3.peg.1292"/>
<dbReference type="Proteomes" id="UP000010471">
    <property type="component" value="Chromosome"/>
</dbReference>
<keyword evidence="3" id="KW-0012">Acyltransferase</keyword>
<dbReference type="PROSITE" id="PS51186">
    <property type="entry name" value="GNAT"/>
    <property type="match status" value="2"/>
</dbReference>
<dbReference type="SUPFAM" id="SSF55729">
    <property type="entry name" value="Acyl-CoA N-acyltransferases (Nat)"/>
    <property type="match status" value="2"/>
</dbReference>